<reference evidence="5 6" key="1">
    <citation type="submission" date="2016-08" db="EMBL/GenBank/DDBJ databases">
        <authorList>
            <person name="Seilhamer J.J."/>
        </authorList>
    </citation>
    <scope>NUCLEOTIDE SEQUENCE [LARGE SCALE GENOMIC DNA]</scope>
    <source>
        <strain evidence="5 6">BRTC-1</strain>
    </source>
</reference>
<dbReference type="GO" id="GO:0046872">
    <property type="term" value="F:metal ion binding"/>
    <property type="evidence" value="ECO:0007669"/>
    <property type="project" value="InterPro"/>
</dbReference>
<evidence type="ECO:0000256" key="1">
    <source>
        <dbReference type="ARBA" id="ARBA00007261"/>
    </source>
</evidence>
<dbReference type="AlphaFoldDB" id="A0A1B2M427"/>
<dbReference type="SUPFAM" id="SSF63411">
    <property type="entry name" value="LuxS/MPP-like metallohydrolase"/>
    <property type="match status" value="2"/>
</dbReference>
<keyword evidence="6" id="KW-1185">Reference proteome</keyword>
<accession>A0A1B2M427</accession>
<comment type="similarity">
    <text evidence="1">Belongs to the peptidase M16 family.</text>
</comment>
<sequence>MSQQHFFHRYGLPRLNSIGLLAMLLSSSTLLWSMPNATHLTRSTFETTLSNGLKVIIREDQRAPIVMTQIWYAVGSADESGNHLGVSHALEHMMFKGTQKVPDNEFTLLSQRFGGKINAATSSNYTQYYQLYPKQYFPLALELEADRMQNLVLRQEDFATELKVVIEERRQRTEDNLRNLAFERFKWITYPTSHYRQPVIGYMKSLNNLQLNDLKNWYKTWYAPNNATLIIVGDVNAEQALSQVKKYFAAIPKQTLPERNDVLEFDRVGYRHMELQLSTQVPNLYMAWNVRSLATSKNPSDAYALNIIQSILGKDLSARLQARLIRQQKVLSAVHVDYQPYNRGDSVFMITAVPAANVKLEQAQQAIEQQIKVLQNELIEAHELQRIKTNFVANLIYSQDDIAEQARMLGQLEVNGLSYRLIDELSQHYDQVTAQEIKRVANLYLVRDNLSTLYIIPQAADR</sequence>
<evidence type="ECO:0000256" key="2">
    <source>
        <dbReference type="SAM" id="Coils"/>
    </source>
</evidence>
<evidence type="ECO:0000259" key="3">
    <source>
        <dbReference type="Pfam" id="PF00675"/>
    </source>
</evidence>
<feature type="domain" description="Peptidase M16 N-terminal" evidence="3">
    <location>
        <begin position="54"/>
        <end position="200"/>
    </location>
</feature>
<keyword evidence="2" id="KW-0175">Coiled coil</keyword>
<dbReference type="Pfam" id="PF05193">
    <property type="entry name" value="Peptidase_M16_C"/>
    <property type="match status" value="1"/>
</dbReference>
<dbReference type="KEGG" id="ala:BFG52_09860"/>
<feature type="domain" description="Peptidase M16 C-terminal" evidence="4">
    <location>
        <begin position="209"/>
        <end position="390"/>
    </location>
</feature>
<gene>
    <name evidence="5" type="ORF">BFG52_09860</name>
</gene>
<dbReference type="EMBL" id="CP016895">
    <property type="protein sequence ID" value="AOA59957.1"/>
    <property type="molecule type" value="Genomic_DNA"/>
</dbReference>
<name>A0A1B2M427_9GAMM</name>
<dbReference type="PANTHER" id="PTHR11851">
    <property type="entry name" value="METALLOPROTEASE"/>
    <property type="match status" value="1"/>
</dbReference>
<dbReference type="InterPro" id="IPR007863">
    <property type="entry name" value="Peptidase_M16_C"/>
</dbReference>
<evidence type="ECO:0000259" key="4">
    <source>
        <dbReference type="Pfam" id="PF05193"/>
    </source>
</evidence>
<dbReference type="InterPro" id="IPR011249">
    <property type="entry name" value="Metalloenz_LuxS/M16"/>
</dbReference>
<dbReference type="Gene3D" id="3.30.830.10">
    <property type="entry name" value="Metalloenzyme, LuxS/M16 peptidase-like"/>
    <property type="match status" value="2"/>
</dbReference>
<dbReference type="Proteomes" id="UP000093391">
    <property type="component" value="Chromosome"/>
</dbReference>
<evidence type="ECO:0000313" key="6">
    <source>
        <dbReference type="Proteomes" id="UP000093391"/>
    </source>
</evidence>
<dbReference type="InterPro" id="IPR011765">
    <property type="entry name" value="Pept_M16_N"/>
</dbReference>
<dbReference type="InterPro" id="IPR050361">
    <property type="entry name" value="MPP/UQCRC_Complex"/>
</dbReference>
<dbReference type="Pfam" id="PF00675">
    <property type="entry name" value="Peptidase_M16"/>
    <property type="match status" value="1"/>
</dbReference>
<organism evidence="5 6">
    <name type="scientific">Acinetobacter larvae</name>
    <dbReference type="NCBI Taxonomy" id="1789224"/>
    <lineage>
        <taxon>Bacteria</taxon>
        <taxon>Pseudomonadati</taxon>
        <taxon>Pseudomonadota</taxon>
        <taxon>Gammaproteobacteria</taxon>
        <taxon>Moraxellales</taxon>
        <taxon>Moraxellaceae</taxon>
        <taxon>Acinetobacter</taxon>
    </lineage>
</organism>
<dbReference type="PANTHER" id="PTHR11851:SF49">
    <property type="entry name" value="MITOCHONDRIAL-PROCESSING PEPTIDASE SUBUNIT ALPHA"/>
    <property type="match status" value="1"/>
</dbReference>
<proteinExistence type="inferred from homology"/>
<evidence type="ECO:0000313" key="5">
    <source>
        <dbReference type="EMBL" id="AOA59957.1"/>
    </source>
</evidence>
<feature type="coiled-coil region" evidence="2">
    <location>
        <begin position="357"/>
        <end position="384"/>
    </location>
</feature>
<protein>
    <submittedName>
        <fullName evidence="5">Peptidase M16</fullName>
    </submittedName>
</protein>
<dbReference type="STRING" id="1789224.BFG52_09860"/>